<sequence length="308" mass="33289">MIYTVSFNPSLDYVQDLDCVNLGYVNRTSGEKILPGGKGINVSMVLKNLGFENQALGFTAGFTGEVLKSMLKAKGVESDFIELDAGMTRINVKIRAKEETEINGQGPKISADALEQLYQKLETLQGGDILVLAGSIPESMPQSAYMDIMKRLQDKKLKIVVDATRDLLVNVLPYKPFMIKPNNFELGEIFGVEIKDKDDVCKYAKKLQEQGARNVLVSMAGDGAVLLAEDGSEYRAEAPKGTVKNSVGAGDSMVAGFIAGYLITDGGADAYRNAFEMGVCTGSASAFSEELATKEEVEGLYVKTFGKK</sequence>
<dbReference type="Gene3D" id="3.40.1190.20">
    <property type="match status" value="1"/>
</dbReference>
<dbReference type="InterPro" id="IPR022463">
    <property type="entry name" value="1-PFruKinase"/>
</dbReference>
<dbReference type="PIRSF" id="PIRSF000535">
    <property type="entry name" value="1PFK/6PFK/LacC"/>
    <property type="match status" value="1"/>
</dbReference>
<accession>A0A7G9FKK3</accession>
<evidence type="ECO:0000313" key="10">
    <source>
        <dbReference type="EMBL" id="QNL99084.1"/>
    </source>
</evidence>
<evidence type="ECO:0000256" key="5">
    <source>
        <dbReference type="ARBA" id="ARBA00022840"/>
    </source>
</evidence>
<dbReference type="InterPro" id="IPR011611">
    <property type="entry name" value="PfkB_dom"/>
</dbReference>
<dbReference type="GO" id="GO:0008662">
    <property type="term" value="F:1-phosphofructokinase activity"/>
    <property type="evidence" value="ECO:0007669"/>
    <property type="project" value="UniProtKB-UniRule"/>
</dbReference>
<dbReference type="AlphaFoldDB" id="A0A7G9FKK3"/>
<dbReference type="EC" id="2.7.1.144" evidence="7"/>
<dbReference type="GO" id="GO:0016052">
    <property type="term" value="P:carbohydrate catabolic process"/>
    <property type="evidence" value="ECO:0007669"/>
    <property type="project" value="UniProtKB-ARBA"/>
</dbReference>
<dbReference type="InterPro" id="IPR029056">
    <property type="entry name" value="Ribokinase-like"/>
</dbReference>
<dbReference type="Pfam" id="PF00294">
    <property type="entry name" value="PfkB"/>
    <property type="match status" value="1"/>
</dbReference>
<comment type="catalytic activity">
    <reaction evidence="7">
        <text>D-tagatofuranose 6-phosphate + ATP = D-tagatofuranose 1,6-bisphosphate + ADP + H(+)</text>
        <dbReference type="Rhea" id="RHEA:12420"/>
        <dbReference type="ChEBI" id="CHEBI:15378"/>
        <dbReference type="ChEBI" id="CHEBI:30616"/>
        <dbReference type="ChEBI" id="CHEBI:58694"/>
        <dbReference type="ChEBI" id="CHEBI:58695"/>
        <dbReference type="ChEBI" id="CHEBI:456216"/>
        <dbReference type="EC" id="2.7.1.144"/>
    </reaction>
</comment>
<dbReference type="PROSITE" id="PS00584">
    <property type="entry name" value="PFKB_KINASES_2"/>
    <property type="match status" value="1"/>
</dbReference>
<comment type="similarity">
    <text evidence="1">Belongs to the carbohydrate kinase pfkB family.</text>
</comment>
<keyword evidence="11" id="KW-1185">Reference proteome</keyword>
<dbReference type="RefSeq" id="WP_117780519.1">
    <property type="nucleotide sequence ID" value="NZ_CP060632.1"/>
</dbReference>
<comment type="catalytic activity">
    <reaction evidence="6 8">
        <text>beta-D-fructose 1-phosphate + ATP = beta-D-fructose 1,6-bisphosphate + ADP + H(+)</text>
        <dbReference type="Rhea" id="RHEA:14213"/>
        <dbReference type="ChEBI" id="CHEBI:15378"/>
        <dbReference type="ChEBI" id="CHEBI:30616"/>
        <dbReference type="ChEBI" id="CHEBI:32966"/>
        <dbReference type="ChEBI" id="CHEBI:138881"/>
        <dbReference type="ChEBI" id="CHEBI:456216"/>
        <dbReference type="EC" id="2.7.1.56"/>
    </reaction>
</comment>
<dbReference type="CDD" id="cd01164">
    <property type="entry name" value="FruK_PfkB_like"/>
    <property type="match status" value="1"/>
</dbReference>
<keyword evidence="5 7" id="KW-0067">ATP-binding</keyword>
<dbReference type="InterPro" id="IPR017583">
    <property type="entry name" value="Tagatose/fructose_Pkinase"/>
</dbReference>
<evidence type="ECO:0000256" key="7">
    <source>
        <dbReference type="PIRNR" id="PIRNR000535"/>
    </source>
</evidence>
<name>A0A7G9FKK3_9FIRM</name>
<dbReference type="GO" id="GO:0044281">
    <property type="term" value="P:small molecule metabolic process"/>
    <property type="evidence" value="ECO:0007669"/>
    <property type="project" value="UniProtKB-ARBA"/>
</dbReference>
<dbReference type="PANTHER" id="PTHR46566:SF1">
    <property type="entry name" value="1-PHOSPHOFRUCTOKINASE"/>
    <property type="match status" value="1"/>
</dbReference>
<dbReference type="EMBL" id="CP060632">
    <property type="protein sequence ID" value="QNL99084.1"/>
    <property type="molecule type" value="Genomic_DNA"/>
</dbReference>
<keyword evidence="3 7" id="KW-0547">Nucleotide-binding</keyword>
<organism evidence="10 11">
    <name type="scientific">Wujia chipingensis</name>
    <dbReference type="NCBI Taxonomy" id="2763670"/>
    <lineage>
        <taxon>Bacteria</taxon>
        <taxon>Bacillati</taxon>
        <taxon>Bacillota</taxon>
        <taxon>Clostridia</taxon>
        <taxon>Lachnospirales</taxon>
        <taxon>Lachnospiraceae</taxon>
        <taxon>Wujia</taxon>
    </lineage>
</organism>
<evidence type="ECO:0000259" key="9">
    <source>
        <dbReference type="Pfam" id="PF00294"/>
    </source>
</evidence>
<evidence type="ECO:0000256" key="3">
    <source>
        <dbReference type="ARBA" id="ARBA00022741"/>
    </source>
</evidence>
<dbReference type="GO" id="GO:0005524">
    <property type="term" value="F:ATP binding"/>
    <property type="evidence" value="ECO:0007669"/>
    <property type="project" value="UniProtKB-UniRule"/>
</dbReference>
<feature type="domain" description="Carbohydrate kinase PfkB" evidence="9">
    <location>
        <begin position="8"/>
        <end position="286"/>
    </location>
</feature>
<dbReference type="FunFam" id="3.40.1190.20:FF:000001">
    <property type="entry name" value="Phosphofructokinase"/>
    <property type="match status" value="1"/>
</dbReference>
<evidence type="ECO:0000256" key="1">
    <source>
        <dbReference type="ARBA" id="ARBA00005380"/>
    </source>
</evidence>
<dbReference type="GO" id="GO:0009024">
    <property type="term" value="F:tagatose-6-phosphate kinase activity"/>
    <property type="evidence" value="ECO:0007669"/>
    <property type="project" value="UniProtKB-EC"/>
</dbReference>
<protein>
    <recommendedName>
        <fullName evidence="7">Tagatose-6-phosphate kinase</fullName>
        <ecNumber evidence="7">2.7.1.144</ecNumber>
    </recommendedName>
</protein>
<proteinExistence type="inferred from homology"/>
<dbReference type="NCBIfam" id="TIGR03168">
    <property type="entry name" value="1-PFK"/>
    <property type="match status" value="1"/>
</dbReference>
<dbReference type="InterPro" id="IPR002173">
    <property type="entry name" value="Carboh/pur_kinase_PfkB_CS"/>
</dbReference>
<dbReference type="UniPathway" id="UPA00704">
    <property type="reaction ID" value="UER00715"/>
</dbReference>
<dbReference type="KEGG" id="wcp:H9Q76_10090"/>
<dbReference type="SUPFAM" id="SSF53613">
    <property type="entry name" value="Ribokinase-like"/>
    <property type="match status" value="1"/>
</dbReference>
<evidence type="ECO:0000256" key="6">
    <source>
        <dbReference type="ARBA" id="ARBA00047745"/>
    </source>
</evidence>
<evidence type="ECO:0000256" key="8">
    <source>
        <dbReference type="RuleBase" id="RU369061"/>
    </source>
</evidence>
<dbReference type="NCBIfam" id="TIGR03828">
    <property type="entry name" value="pfkB"/>
    <property type="match status" value="1"/>
</dbReference>
<comment type="function">
    <text evidence="8">Catalyzes the ATP-dependent phosphorylation of fructose-l-phosphate to fructose-l,6-bisphosphate.</text>
</comment>
<keyword evidence="2 7" id="KW-0808">Transferase</keyword>
<dbReference type="GO" id="GO:2001059">
    <property type="term" value="P:D-tagatose 6-phosphate catabolic process"/>
    <property type="evidence" value="ECO:0007669"/>
    <property type="project" value="UniProtKB-UniPathway"/>
</dbReference>
<dbReference type="PANTHER" id="PTHR46566">
    <property type="entry name" value="1-PHOSPHOFRUCTOKINASE-RELATED"/>
    <property type="match status" value="1"/>
</dbReference>
<reference evidence="10 11" key="1">
    <citation type="submission" date="2020-08" db="EMBL/GenBank/DDBJ databases">
        <authorList>
            <person name="Liu C."/>
            <person name="Sun Q."/>
        </authorList>
    </citation>
    <scope>NUCLEOTIDE SEQUENCE [LARGE SCALE GENOMIC DNA]</scope>
    <source>
        <strain evidence="10 11">NSJ-4</strain>
    </source>
</reference>
<comment type="similarity">
    <text evidence="7">Belongs to the carbohydrate kinase PfkB family. LacC subfamily.</text>
</comment>
<dbReference type="Proteomes" id="UP000515819">
    <property type="component" value="Chromosome"/>
</dbReference>
<keyword evidence="7" id="KW-0423">Lactose metabolism</keyword>
<dbReference type="GO" id="GO:0005829">
    <property type="term" value="C:cytosol"/>
    <property type="evidence" value="ECO:0007669"/>
    <property type="project" value="TreeGrafter"/>
</dbReference>
<evidence type="ECO:0000256" key="4">
    <source>
        <dbReference type="ARBA" id="ARBA00022777"/>
    </source>
</evidence>
<evidence type="ECO:0000313" key="11">
    <source>
        <dbReference type="Proteomes" id="UP000515819"/>
    </source>
</evidence>
<keyword evidence="4 8" id="KW-0418">Kinase</keyword>
<dbReference type="GO" id="GO:0005988">
    <property type="term" value="P:lactose metabolic process"/>
    <property type="evidence" value="ECO:0007669"/>
    <property type="project" value="UniProtKB-KW"/>
</dbReference>
<comment type="pathway">
    <text evidence="7">Carbohydrate metabolism; D-tagatose 6-phosphate degradation; D-glyceraldehyde 3-phosphate and glycerone phosphate from D-tagatose 6-phosphate: step 1/2.</text>
</comment>
<evidence type="ECO:0000256" key="2">
    <source>
        <dbReference type="ARBA" id="ARBA00022679"/>
    </source>
</evidence>
<gene>
    <name evidence="10" type="primary">pfkB</name>
    <name evidence="10" type="ORF">H9Q76_10090</name>
</gene>